<keyword evidence="2" id="KW-1185">Reference proteome</keyword>
<evidence type="ECO:0008006" key="3">
    <source>
        <dbReference type="Google" id="ProtNLM"/>
    </source>
</evidence>
<comment type="caution">
    <text evidence="1">The sequence shown here is derived from an EMBL/GenBank/DDBJ whole genome shotgun (WGS) entry which is preliminary data.</text>
</comment>
<organism evidence="1 2">
    <name type="scientific">Nostocoides veronense</name>
    <dbReference type="NCBI Taxonomy" id="330836"/>
    <lineage>
        <taxon>Bacteria</taxon>
        <taxon>Bacillati</taxon>
        <taxon>Actinomycetota</taxon>
        <taxon>Actinomycetes</taxon>
        <taxon>Micrococcales</taxon>
        <taxon>Intrasporangiaceae</taxon>
        <taxon>Nostocoides</taxon>
    </lineage>
</organism>
<evidence type="ECO:0000313" key="1">
    <source>
        <dbReference type="EMBL" id="GAA1784030.1"/>
    </source>
</evidence>
<gene>
    <name evidence="1" type="ORF">GCM10009811_06690</name>
</gene>
<reference evidence="1 2" key="1">
    <citation type="journal article" date="2019" name="Int. J. Syst. Evol. Microbiol.">
        <title>The Global Catalogue of Microorganisms (GCM) 10K type strain sequencing project: providing services to taxonomists for standard genome sequencing and annotation.</title>
        <authorList>
            <consortium name="The Broad Institute Genomics Platform"/>
            <consortium name="The Broad Institute Genome Sequencing Center for Infectious Disease"/>
            <person name="Wu L."/>
            <person name="Ma J."/>
        </authorList>
    </citation>
    <scope>NUCLEOTIDE SEQUENCE [LARGE SCALE GENOMIC DNA]</scope>
    <source>
        <strain evidence="1 2">JCM 15592</strain>
    </source>
</reference>
<name>A0ABN2LCI2_9MICO</name>
<evidence type="ECO:0000313" key="2">
    <source>
        <dbReference type="Proteomes" id="UP001499938"/>
    </source>
</evidence>
<protein>
    <recommendedName>
        <fullName evidence="3">DUF2007 domain-containing protein</fullName>
    </recommendedName>
</protein>
<dbReference type="RefSeq" id="WP_344081295.1">
    <property type="nucleotide sequence ID" value="NZ_BAAAPO010000010.1"/>
</dbReference>
<dbReference type="EMBL" id="BAAAPO010000010">
    <property type="protein sequence ID" value="GAA1784030.1"/>
    <property type="molecule type" value="Genomic_DNA"/>
</dbReference>
<sequence length="80" mass="8521">MPGTTHDDISVRFLESGAIDFDRIGAFVASLGADAHKDDGLHGVLFGSINTLACVLPAEMAQRIIRGRDIAPVLEVTTEQ</sequence>
<dbReference type="Proteomes" id="UP001499938">
    <property type="component" value="Unassembled WGS sequence"/>
</dbReference>
<proteinExistence type="predicted"/>
<accession>A0ABN2LCI2</accession>